<dbReference type="Gene3D" id="1.20.140.10">
    <property type="entry name" value="Butyryl-CoA Dehydrogenase, subunit A, domain 3"/>
    <property type="match status" value="1"/>
</dbReference>
<keyword evidence="9" id="KW-0653">Protein transport</keyword>
<dbReference type="SUPFAM" id="SSF56645">
    <property type="entry name" value="Acyl-CoA dehydrogenase NM domain-like"/>
    <property type="match status" value="1"/>
</dbReference>
<dbReference type="SMART" id="SM00320">
    <property type="entry name" value="WD40"/>
    <property type="match status" value="3"/>
</dbReference>
<dbReference type="Pfam" id="PF00168">
    <property type="entry name" value="C2"/>
    <property type="match status" value="1"/>
</dbReference>
<keyword evidence="4" id="KW-0285">Flavoprotein</keyword>
<dbReference type="InterPro" id="IPR001680">
    <property type="entry name" value="WD40_rpt"/>
</dbReference>
<dbReference type="InterPro" id="IPR009100">
    <property type="entry name" value="AcylCoA_DH/oxidase_NM_dom_sf"/>
</dbReference>
<gene>
    <name evidence="12" type="ORF">QR680_001385</name>
</gene>
<sequence length="1659" mass="183571">MGRFLFKRKTHVKESAQKPPKRKALDEEEISSDEDFSGTEDRHEDYSDEEYEDVQAKAHREAKQLLKSLEADAVDEETGEIDNEAIAHRLQEDALAKYHKLRRQLADEAAWNLDQFGYVDTSYGHQDSVSQIDMLAKERVLSVGSHDKTARFWKVDTESQLIFNGSKHAISIDTCSLINEDHFVTGSSDGSISIWSVFKKKPVVTIPCAHGKTDGVPNWIVSVAAAKYSDLVASGSCDGFIRYWKISSDYKSMTEIGCIRQAFVSCGARMEYNNLIINVAKAKGLQLKNNKELEIFVNLSISGKGSWKGKVNTDAVKSGTGNCEWNQHLEFILMGMDSLLQIQVQHKTIFGTTETLGQLQFIVSELTTYNRLTWFSLKKRANDDKDRGQLLLAFMFSNKLNSSISQFSLNRIDKENKLDKFKRKMHIGRRKDKFDDSKSLASVSISRRSSMSSTTSALAFPSPTPLDDGHSVSLRNSSNNIFDKPLETINTANSSPTLRRSGGNELAFGTSQQFLTPSANISARTFGERKLKAAYREAGADKQAFFQRFVGNHVRKLCTGQTPHQLAAIGKRPAIGKALELLGKVQKFSAAALLEEDAKLKLHETLNEFANAVKAVDMPAKPTVLYEDNANLRDVFLLEYAHILLADEQLWRPAVDYLTDISNGFELLEDFILSQSVNTTKKALQLLSICNKWDFREGRRAVTKKMAEVSLDKLEFANALVWAHKSDESSMVSKVVNQILRRSPNDILTIGKYVKLSHEWSFSCPELVFLSDYYEFLILAQSAKPHDSLKKLTGILTNKRVPPFMYSQLLECVIKCIEELDAKVRKNTPSLELNAEQREIQKLAKDFAAKELYPTMALYDEKEQLPHDALRKAGELGFGAIYCNEEFGGTGLSRVDASVIFEQLAAGCTSTAAYMSIHNMCAWMIDTYGSQELRAKYIGQMAAFEILGSYCLTEPDSGSDAASLRTTARRDGDYYIVNGSKAFISGSGDSKAYLVMMRHEGQPGPKGIFCLLIEDGTPGFHIGKKEKKLGWCTQPTRILTFEDCRVPVSNQIGGDNQGFNIAMAGINGGRVNIASCSLGAAQMSLDLAISHLKVRKQFNKPLADFQWNQFKLAEMAAKLVSSRLMVRNAAEHLQQKSVHTAALCALAKLHATDNCIQASLVVDQALQMHGGYGFLKDYPLQQYLRDCRAHQIIEATRSFSTSLANRRTTSLGIDNHECAYPVSGKTTVVSELKNAFKAVKSGDHIFVHGIAATPTPLLNGLVEHAKGNGLKNLTLHHLHLEGETPWTTQDCKGVIRSNSLFTGANLRKAVNEGVADFNSCFLSEVPLLFRRGAIKLNIALIQVSPPDANGYCSLGTSVDTARAAVTNADYIIAMSNKNMPRTFGDGIIHSSHIDVLVQDDLHVLHERHLSPQGEQEKKIGRIIAEHLVDDGATLQMGIGAIPDAALAALKNHKDLGIHTEMFSDGVLDLVRNNNITNSKKAIHPGKLVVSFVYGSTELYNFLHDNPLVEFGDVQWVNDPAVIRQNPKVTAINSAVEIDLTGQVVSDSVGTRFLSGFGGQVDFIRGAAIGNDGLGKPIIALPSATKKGHSKIVPFINQGAGVVTSRAHVHYVVTEYGIAQLWGKNMRQRAYEMIKIAHPDQRELLEKSAFERLKVMPSAD</sequence>
<dbReference type="Pfam" id="PF02770">
    <property type="entry name" value="Acyl-CoA_dh_M"/>
    <property type="match status" value="1"/>
</dbReference>
<dbReference type="Pfam" id="PF00441">
    <property type="entry name" value="Acyl-CoA_dh_1"/>
    <property type="match status" value="1"/>
</dbReference>
<dbReference type="InterPro" id="IPR011502">
    <property type="entry name" value="Nucleoporin_Nup85"/>
</dbReference>
<dbReference type="InterPro" id="IPR015943">
    <property type="entry name" value="WD40/YVTN_repeat-like_dom_sf"/>
</dbReference>
<keyword evidence="13" id="KW-1185">Reference proteome</keyword>
<dbReference type="Pfam" id="PF00400">
    <property type="entry name" value="WD40"/>
    <property type="match status" value="2"/>
</dbReference>
<keyword evidence="9" id="KW-0509">mRNA transport</keyword>
<dbReference type="Gene3D" id="2.40.110.10">
    <property type="entry name" value="Butyryl-CoA Dehydrogenase, subunit A, domain 2"/>
    <property type="match status" value="1"/>
</dbReference>
<dbReference type="GO" id="GO:0008775">
    <property type="term" value="F:acetate CoA-transferase activity"/>
    <property type="evidence" value="ECO:0007669"/>
    <property type="project" value="InterPro"/>
</dbReference>
<dbReference type="Gene3D" id="3.40.1080.10">
    <property type="entry name" value="Glutaconate Coenzyme A-transferase"/>
    <property type="match status" value="1"/>
</dbReference>
<proteinExistence type="inferred from homology"/>
<comment type="subunit">
    <text evidence="9">Component of the nuclear pore complex (NPC).</text>
</comment>
<keyword evidence="5" id="KW-0808">Transferase</keyword>
<dbReference type="InterPro" id="IPR037171">
    <property type="entry name" value="NagB/RpiA_transferase-like"/>
</dbReference>
<dbReference type="InterPro" id="IPR035892">
    <property type="entry name" value="C2_domain_sf"/>
</dbReference>
<dbReference type="GO" id="GO:0051028">
    <property type="term" value="P:mRNA transport"/>
    <property type="evidence" value="ECO:0007669"/>
    <property type="project" value="UniProtKB-KW"/>
</dbReference>
<dbReference type="GO" id="GO:0005643">
    <property type="term" value="C:nuclear pore"/>
    <property type="evidence" value="ECO:0007669"/>
    <property type="project" value="UniProtKB-SubCell"/>
</dbReference>
<evidence type="ECO:0000256" key="5">
    <source>
        <dbReference type="ARBA" id="ARBA00022679"/>
    </source>
</evidence>
<dbReference type="GO" id="GO:0015031">
    <property type="term" value="P:protein transport"/>
    <property type="evidence" value="ECO:0007669"/>
    <property type="project" value="UniProtKB-KW"/>
</dbReference>
<dbReference type="Pfam" id="PF13336">
    <property type="entry name" value="AcetylCoA_hyd_C"/>
    <property type="match status" value="1"/>
</dbReference>
<dbReference type="GO" id="GO:0050660">
    <property type="term" value="F:flavin adenine dinucleotide binding"/>
    <property type="evidence" value="ECO:0007669"/>
    <property type="project" value="InterPro"/>
</dbReference>
<evidence type="ECO:0000313" key="12">
    <source>
        <dbReference type="EMBL" id="KAK0395674.1"/>
    </source>
</evidence>
<keyword evidence="8" id="KW-0853">WD repeat</keyword>
<dbReference type="Gene3D" id="1.10.540.10">
    <property type="entry name" value="Acyl-CoA dehydrogenase/oxidase, N-terminal domain"/>
    <property type="match status" value="1"/>
</dbReference>
<accession>A0AA39LFZ2</accession>
<dbReference type="EMBL" id="JAUCMV010000005">
    <property type="protein sequence ID" value="KAK0395674.1"/>
    <property type="molecule type" value="Genomic_DNA"/>
</dbReference>
<dbReference type="InterPro" id="IPR046373">
    <property type="entry name" value="Acyl-CoA_Oxase/DH_mid-dom_sf"/>
</dbReference>
<evidence type="ECO:0000259" key="11">
    <source>
        <dbReference type="PROSITE" id="PS50004"/>
    </source>
</evidence>
<dbReference type="FunFam" id="2.40.110.10:FF:000001">
    <property type="entry name" value="Acyl-CoA dehydrogenase, mitochondrial"/>
    <property type="match status" value="1"/>
</dbReference>
<feature type="compositionally biased region" description="Basic residues" evidence="10">
    <location>
        <begin position="1"/>
        <end position="11"/>
    </location>
</feature>
<dbReference type="SMART" id="SM00239">
    <property type="entry name" value="C2"/>
    <property type="match status" value="1"/>
</dbReference>
<dbReference type="Gene3D" id="2.130.10.10">
    <property type="entry name" value="YVTN repeat-like/Quinoprotein amine dehydrogenase"/>
    <property type="match status" value="1"/>
</dbReference>
<dbReference type="PROSITE" id="PS50082">
    <property type="entry name" value="WD_REPEATS_2"/>
    <property type="match status" value="3"/>
</dbReference>
<comment type="similarity">
    <text evidence="2">Belongs to the acyl-CoA dehydrogenase family.</text>
</comment>
<dbReference type="InterPro" id="IPR006089">
    <property type="entry name" value="Acyl-CoA_DH_CS"/>
</dbReference>
<evidence type="ECO:0000256" key="8">
    <source>
        <dbReference type="PROSITE-ProRule" id="PRU00221"/>
    </source>
</evidence>
<dbReference type="PROSITE" id="PS50004">
    <property type="entry name" value="C2"/>
    <property type="match status" value="1"/>
</dbReference>
<evidence type="ECO:0000256" key="1">
    <source>
        <dbReference type="ARBA" id="ARBA00001974"/>
    </source>
</evidence>
<dbReference type="Pfam" id="PF07575">
    <property type="entry name" value="Nucleopor_Nup85"/>
    <property type="match status" value="1"/>
</dbReference>
<evidence type="ECO:0000256" key="9">
    <source>
        <dbReference type="RuleBase" id="RU365073"/>
    </source>
</evidence>
<keyword evidence="6" id="KW-0274">FAD</keyword>
<feature type="region of interest" description="Disordered" evidence="10">
    <location>
        <begin position="1"/>
        <end position="55"/>
    </location>
</feature>
<dbReference type="SUPFAM" id="SSF100950">
    <property type="entry name" value="NagB/RpiA/CoA transferase-like"/>
    <property type="match status" value="2"/>
</dbReference>
<feature type="repeat" description="WD" evidence="8">
    <location>
        <begin position="122"/>
        <end position="163"/>
    </location>
</feature>
<feature type="repeat" description="WD" evidence="8">
    <location>
        <begin position="183"/>
        <end position="205"/>
    </location>
</feature>
<dbReference type="InterPro" id="IPR036322">
    <property type="entry name" value="WD40_repeat_dom_sf"/>
</dbReference>
<evidence type="ECO:0000256" key="2">
    <source>
        <dbReference type="ARBA" id="ARBA00009347"/>
    </source>
</evidence>
<evidence type="ECO:0000256" key="6">
    <source>
        <dbReference type="ARBA" id="ARBA00022827"/>
    </source>
</evidence>
<dbReference type="CDD" id="cd00030">
    <property type="entry name" value="C2"/>
    <property type="match status" value="1"/>
</dbReference>
<dbReference type="PROSITE" id="PS00072">
    <property type="entry name" value="ACYL_COA_DH_1"/>
    <property type="match status" value="1"/>
</dbReference>
<comment type="subcellular location">
    <subcellularLocation>
        <location evidence="9">Nucleus</location>
        <location evidence="9">Nuclear pore complex</location>
    </subcellularLocation>
</comment>
<keyword evidence="7" id="KW-0560">Oxidoreductase</keyword>
<dbReference type="SUPFAM" id="SSF50978">
    <property type="entry name" value="WD40 repeat-like"/>
    <property type="match status" value="1"/>
</dbReference>
<dbReference type="Gene3D" id="3.40.1080.20">
    <property type="entry name" value="Acetyl-CoA hydrolase/transferase C-terminal domain"/>
    <property type="match status" value="1"/>
</dbReference>
<comment type="caution">
    <text evidence="12">The sequence shown here is derived from an EMBL/GenBank/DDBJ whole genome shotgun (WGS) entry which is preliminary data.</text>
</comment>
<dbReference type="Gene3D" id="3.30.750.70">
    <property type="entry name" value="4-hydroxybutyrate coenzyme like domains"/>
    <property type="match status" value="1"/>
</dbReference>
<dbReference type="SUPFAM" id="SSF49562">
    <property type="entry name" value="C2 domain (Calcium/lipid-binding domain, CaLB)"/>
    <property type="match status" value="1"/>
</dbReference>
<dbReference type="Proteomes" id="UP001175271">
    <property type="component" value="Unassembled WGS sequence"/>
</dbReference>
<dbReference type="PANTHER" id="PTHR21432:SF20">
    <property type="entry name" value="ACETYL-COA HYDROLASE"/>
    <property type="match status" value="1"/>
</dbReference>
<keyword evidence="9" id="KW-0472">Membrane</keyword>
<dbReference type="InterPro" id="IPR037069">
    <property type="entry name" value="AcylCoA_DH/ox_N_sf"/>
</dbReference>
<comment type="similarity">
    <text evidence="3">Belongs to the acetyl-CoA hydrolase/transferase family.</text>
</comment>
<keyword evidence="9" id="KW-0906">Nuclear pore complex</keyword>
<dbReference type="PANTHER" id="PTHR21432">
    <property type="entry name" value="ACETYL-COA HYDROLASE-RELATED"/>
    <property type="match status" value="1"/>
</dbReference>
<comment type="cofactor">
    <cofactor evidence="1">
        <name>FAD</name>
        <dbReference type="ChEBI" id="CHEBI:57692"/>
    </cofactor>
</comment>
<evidence type="ECO:0000256" key="3">
    <source>
        <dbReference type="ARBA" id="ARBA00009632"/>
    </source>
</evidence>
<organism evidence="12 13">
    <name type="scientific">Steinernema hermaphroditum</name>
    <dbReference type="NCBI Taxonomy" id="289476"/>
    <lineage>
        <taxon>Eukaryota</taxon>
        <taxon>Metazoa</taxon>
        <taxon>Ecdysozoa</taxon>
        <taxon>Nematoda</taxon>
        <taxon>Chromadorea</taxon>
        <taxon>Rhabditida</taxon>
        <taxon>Tylenchina</taxon>
        <taxon>Panagrolaimomorpha</taxon>
        <taxon>Strongyloidoidea</taxon>
        <taxon>Steinernematidae</taxon>
        <taxon>Steinernema</taxon>
    </lineage>
</organism>
<dbReference type="InterPro" id="IPR026888">
    <property type="entry name" value="AcetylCoA_hyd_C"/>
</dbReference>
<dbReference type="GO" id="GO:0003995">
    <property type="term" value="F:acyl-CoA dehydrogenase activity"/>
    <property type="evidence" value="ECO:0007669"/>
    <property type="project" value="InterPro"/>
</dbReference>
<comment type="function">
    <text evidence="9">Functions as a component of the nuclear pore complex (NPC).</text>
</comment>
<dbReference type="InterPro" id="IPR003702">
    <property type="entry name" value="ActCoA_hydro_N"/>
</dbReference>
<name>A0AA39LFZ2_9BILA</name>
<protein>
    <recommendedName>
        <fullName evidence="9">Nuclear pore complex protein Nup85</fullName>
    </recommendedName>
</protein>
<evidence type="ECO:0000256" key="4">
    <source>
        <dbReference type="ARBA" id="ARBA00022630"/>
    </source>
</evidence>
<reference evidence="12" key="1">
    <citation type="submission" date="2023-06" db="EMBL/GenBank/DDBJ databases">
        <title>Genomic analysis of the entomopathogenic nematode Steinernema hermaphroditum.</title>
        <authorList>
            <person name="Schwarz E.M."/>
            <person name="Heppert J.K."/>
            <person name="Baniya A."/>
            <person name="Schwartz H.T."/>
            <person name="Tan C.-H."/>
            <person name="Antoshechkin I."/>
            <person name="Sternberg P.W."/>
            <person name="Goodrich-Blair H."/>
            <person name="Dillman A.R."/>
        </authorList>
    </citation>
    <scope>NUCLEOTIDE SEQUENCE</scope>
    <source>
        <strain evidence="12">PS9179</strain>
        <tissue evidence="12">Whole animal</tissue>
    </source>
</reference>
<evidence type="ECO:0000256" key="7">
    <source>
        <dbReference type="ARBA" id="ARBA00023002"/>
    </source>
</evidence>
<comment type="similarity">
    <text evidence="9">Belongs to the nucleoporin Nup85 family.</text>
</comment>
<dbReference type="GO" id="GO:0005739">
    <property type="term" value="C:mitochondrion"/>
    <property type="evidence" value="ECO:0007669"/>
    <property type="project" value="TreeGrafter"/>
</dbReference>
<dbReference type="InterPro" id="IPR036250">
    <property type="entry name" value="AcylCo_DH-like_C"/>
</dbReference>
<keyword evidence="9" id="KW-0811">Translocation</keyword>
<keyword evidence="9" id="KW-0539">Nucleus</keyword>
<dbReference type="InterPro" id="IPR000008">
    <property type="entry name" value="C2_dom"/>
</dbReference>
<dbReference type="GO" id="GO:0006083">
    <property type="term" value="P:acetate metabolic process"/>
    <property type="evidence" value="ECO:0007669"/>
    <property type="project" value="InterPro"/>
</dbReference>
<dbReference type="InterPro" id="IPR013786">
    <property type="entry name" value="AcylCoA_DH/ox_N"/>
</dbReference>
<dbReference type="Pfam" id="PF02771">
    <property type="entry name" value="Acyl-CoA_dh_N"/>
    <property type="match status" value="1"/>
</dbReference>
<feature type="compositionally biased region" description="Acidic residues" evidence="10">
    <location>
        <begin position="26"/>
        <end position="38"/>
    </location>
</feature>
<evidence type="ECO:0000313" key="13">
    <source>
        <dbReference type="Proteomes" id="UP001175271"/>
    </source>
</evidence>
<dbReference type="InterPro" id="IPR046433">
    <property type="entry name" value="ActCoA_hydro"/>
</dbReference>
<keyword evidence="9" id="KW-0813">Transport</keyword>
<dbReference type="InterPro" id="IPR038460">
    <property type="entry name" value="AcetylCoA_hyd_C_sf"/>
</dbReference>
<dbReference type="InterPro" id="IPR006091">
    <property type="entry name" value="Acyl-CoA_Oxase/DH_mid-dom"/>
</dbReference>
<dbReference type="Pfam" id="PF02550">
    <property type="entry name" value="AcetylCoA_hydro"/>
    <property type="match status" value="1"/>
</dbReference>
<feature type="repeat" description="WD" evidence="8">
    <location>
        <begin position="213"/>
        <end position="254"/>
    </location>
</feature>
<dbReference type="SUPFAM" id="SSF47203">
    <property type="entry name" value="Acyl-CoA dehydrogenase C-terminal domain-like"/>
    <property type="match status" value="1"/>
</dbReference>
<feature type="domain" description="C2" evidence="11">
    <location>
        <begin position="255"/>
        <end position="377"/>
    </location>
</feature>
<evidence type="ECO:0000256" key="10">
    <source>
        <dbReference type="SAM" id="MobiDB-lite"/>
    </source>
</evidence>
<dbReference type="InterPro" id="IPR009075">
    <property type="entry name" value="AcylCo_DH/oxidase_C"/>
</dbReference>
<dbReference type="GO" id="GO:0031965">
    <property type="term" value="C:nuclear membrane"/>
    <property type="evidence" value="ECO:0007669"/>
    <property type="project" value="UniProtKB-UniRule"/>
</dbReference>